<proteinExistence type="predicted"/>
<dbReference type="EMBL" id="ADBL01000424">
    <property type="status" value="NOT_ANNOTATED_CDS"/>
    <property type="molecule type" value="Genomic_DNA"/>
</dbReference>
<gene>
    <name evidence="2" type="ORF">MAPG_01729</name>
</gene>
<feature type="region of interest" description="Disordered" evidence="1">
    <location>
        <begin position="1"/>
        <end position="57"/>
    </location>
</feature>
<reference evidence="2" key="1">
    <citation type="submission" date="2010-05" db="EMBL/GenBank/DDBJ databases">
        <title>The Genome Sequence of Magnaporthe poae strain ATCC 64411.</title>
        <authorList>
            <consortium name="The Broad Institute Genome Sequencing Platform"/>
            <consortium name="Broad Institute Genome Sequencing Center for Infectious Disease"/>
            <person name="Ma L.-J."/>
            <person name="Dead R."/>
            <person name="Young S."/>
            <person name="Zeng Q."/>
            <person name="Koehrsen M."/>
            <person name="Alvarado L."/>
            <person name="Berlin A."/>
            <person name="Chapman S.B."/>
            <person name="Chen Z."/>
            <person name="Freedman E."/>
            <person name="Gellesch M."/>
            <person name="Goldberg J."/>
            <person name="Griggs A."/>
            <person name="Gujja S."/>
            <person name="Heilman E.R."/>
            <person name="Heiman D."/>
            <person name="Hepburn T."/>
            <person name="Howarth C."/>
            <person name="Jen D."/>
            <person name="Larson L."/>
            <person name="Mehta T."/>
            <person name="Neiman D."/>
            <person name="Pearson M."/>
            <person name="Roberts A."/>
            <person name="Saif S."/>
            <person name="Shea T."/>
            <person name="Shenoy N."/>
            <person name="Sisk P."/>
            <person name="Stolte C."/>
            <person name="Sykes S."/>
            <person name="Walk T."/>
            <person name="White J."/>
            <person name="Yandava C."/>
            <person name="Haas B."/>
            <person name="Nusbaum C."/>
            <person name="Birren B."/>
        </authorList>
    </citation>
    <scope>NUCLEOTIDE SEQUENCE</scope>
    <source>
        <strain evidence="2">ATCC 64411</strain>
    </source>
</reference>
<dbReference type="Proteomes" id="UP000011715">
    <property type="component" value="Unassembled WGS sequence"/>
</dbReference>
<feature type="compositionally biased region" description="Basic and acidic residues" evidence="1">
    <location>
        <begin position="1"/>
        <end position="12"/>
    </location>
</feature>
<feature type="compositionally biased region" description="Basic and acidic residues" evidence="1">
    <location>
        <begin position="26"/>
        <end position="41"/>
    </location>
</feature>
<evidence type="ECO:0000256" key="1">
    <source>
        <dbReference type="SAM" id="MobiDB-lite"/>
    </source>
</evidence>
<evidence type="ECO:0000313" key="4">
    <source>
        <dbReference type="Proteomes" id="UP000011715"/>
    </source>
</evidence>
<reference evidence="3" key="5">
    <citation type="submission" date="2015-06" db="UniProtKB">
        <authorList>
            <consortium name="EnsemblFungi"/>
        </authorList>
    </citation>
    <scope>IDENTIFICATION</scope>
    <source>
        <strain evidence="3">ATCC 64411</strain>
    </source>
</reference>
<evidence type="ECO:0000313" key="3">
    <source>
        <dbReference type="EnsemblFungi" id="MAPG_01729T0"/>
    </source>
</evidence>
<dbReference type="AlphaFoldDB" id="A0A0C4DPG4"/>
<keyword evidence="4" id="KW-1185">Reference proteome</keyword>
<feature type="compositionally biased region" description="Low complexity" evidence="1">
    <location>
        <begin position="45"/>
        <end position="57"/>
    </location>
</feature>
<sequence length="97" mass="10430">MADVDVHGKDSHQSYSPVHGLGMEIPIKDSRPATHGGRSDAQHATPVTRHTTTSTSLSEQHLLALITFSLISWSISGGTKHSLSHNLRDLPSPALRS</sequence>
<protein>
    <submittedName>
        <fullName evidence="2 3">Uncharacterized protein</fullName>
    </submittedName>
</protein>
<reference evidence="4" key="2">
    <citation type="submission" date="2010-05" db="EMBL/GenBank/DDBJ databases">
        <title>The genome sequence of Magnaporthe poae strain ATCC 64411.</title>
        <authorList>
            <person name="Ma L.-J."/>
            <person name="Dead R."/>
            <person name="Young S."/>
            <person name="Zeng Q."/>
            <person name="Koehrsen M."/>
            <person name="Alvarado L."/>
            <person name="Berlin A."/>
            <person name="Chapman S.B."/>
            <person name="Chen Z."/>
            <person name="Freedman E."/>
            <person name="Gellesch M."/>
            <person name="Goldberg J."/>
            <person name="Griggs A."/>
            <person name="Gujja S."/>
            <person name="Heilman E.R."/>
            <person name="Heiman D."/>
            <person name="Hepburn T."/>
            <person name="Howarth C."/>
            <person name="Jen D."/>
            <person name="Larson L."/>
            <person name="Mehta T."/>
            <person name="Neiman D."/>
            <person name="Pearson M."/>
            <person name="Roberts A."/>
            <person name="Saif S."/>
            <person name="Shea T."/>
            <person name="Shenoy N."/>
            <person name="Sisk P."/>
            <person name="Stolte C."/>
            <person name="Sykes S."/>
            <person name="Walk T."/>
            <person name="White J."/>
            <person name="Yandava C."/>
            <person name="Haas B."/>
            <person name="Nusbaum C."/>
            <person name="Birren B."/>
        </authorList>
    </citation>
    <scope>NUCLEOTIDE SEQUENCE [LARGE SCALE GENOMIC DNA]</scope>
    <source>
        <strain evidence="4">ATCC 64411 / 73-15</strain>
    </source>
</reference>
<organism evidence="3 4">
    <name type="scientific">Magnaporthiopsis poae (strain ATCC 64411 / 73-15)</name>
    <name type="common">Kentucky bluegrass fungus</name>
    <name type="synonym">Magnaporthe poae</name>
    <dbReference type="NCBI Taxonomy" id="644358"/>
    <lineage>
        <taxon>Eukaryota</taxon>
        <taxon>Fungi</taxon>
        <taxon>Dikarya</taxon>
        <taxon>Ascomycota</taxon>
        <taxon>Pezizomycotina</taxon>
        <taxon>Sordariomycetes</taxon>
        <taxon>Sordariomycetidae</taxon>
        <taxon>Magnaporthales</taxon>
        <taxon>Magnaporthaceae</taxon>
        <taxon>Magnaporthiopsis</taxon>
    </lineage>
</organism>
<dbReference type="VEuPathDB" id="FungiDB:MAPG_01729"/>
<reference evidence="3" key="4">
    <citation type="journal article" date="2015" name="G3 (Bethesda)">
        <title>Genome sequences of three phytopathogenic species of the Magnaporthaceae family of fungi.</title>
        <authorList>
            <person name="Okagaki L.H."/>
            <person name="Nunes C.C."/>
            <person name="Sailsbery J."/>
            <person name="Clay B."/>
            <person name="Brown D."/>
            <person name="John T."/>
            <person name="Oh Y."/>
            <person name="Young N."/>
            <person name="Fitzgerald M."/>
            <person name="Haas B.J."/>
            <person name="Zeng Q."/>
            <person name="Young S."/>
            <person name="Adiconis X."/>
            <person name="Fan L."/>
            <person name="Levin J.Z."/>
            <person name="Mitchell T.K."/>
            <person name="Okubara P.A."/>
            <person name="Farman M.L."/>
            <person name="Kohn L.M."/>
            <person name="Birren B."/>
            <person name="Ma L.-J."/>
            <person name="Dean R.A."/>
        </authorList>
    </citation>
    <scope>NUCLEOTIDE SEQUENCE</scope>
    <source>
        <strain evidence="3">ATCC 64411 / 73-15</strain>
    </source>
</reference>
<dbReference type="EMBL" id="GL876966">
    <property type="protein sequence ID" value="KLU82658.1"/>
    <property type="molecule type" value="Genomic_DNA"/>
</dbReference>
<evidence type="ECO:0000313" key="2">
    <source>
        <dbReference type="EMBL" id="KLU82658.1"/>
    </source>
</evidence>
<dbReference type="EnsemblFungi" id="MAPG_01729T0">
    <property type="protein sequence ID" value="MAPG_01729T0"/>
    <property type="gene ID" value="MAPG_01729"/>
</dbReference>
<accession>A0A0C4DPG4</accession>
<reference evidence="2" key="3">
    <citation type="submission" date="2011-03" db="EMBL/GenBank/DDBJ databases">
        <title>Annotation of Magnaporthe poae ATCC 64411.</title>
        <authorList>
            <person name="Ma L.-J."/>
            <person name="Dead R."/>
            <person name="Young S.K."/>
            <person name="Zeng Q."/>
            <person name="Gargeya S."/>
            <person name="Fitzgerald M."/>
            <person name="Haas B."/>
            <person name="Abouelleil A."/>
            <person name="Alvarado L."/>
            <person name="Arachchi H.M."/>
            <person name="Berlin A."/>
            <person name="Brown A."/>
            <person name="Chapman S.B."/>
            <person name="Chen Z."/>
            <person name="Dunbar C."/>
            <person name="Freedman E."/>
            <person name="Gearin G."/>
            <person name="Gellesch M."/>
            <person name="Goldberg J."/>
            <person name="Griggs A."/>
            <person name="Gujja S."/>
            <person name="Heiman D."/>
            <person name="Howarth C."/>
            <person name="Larson L."/>
            <person name="Lui A."/>
            <person name="MacDonald P.J.P."/>
            <person name="Mehta T."/>
            <person name="Montmayeur A."/>
            <person name="Murphy C."/>
            <person name="Neiman D."/>
            <person name="Pearson M."/>
            <person name="Priest M."/>
            <person name="Roberts A."/>
            <person name="Saif S."/>
            <person name="Shea T."/>
            <person name="Shenoy N."/>
            <person name="Sisk P."/>
            <person name="Stolte C."/>
            <person name="Sykes S."/>
            <person name="Yandava C."/>
            <person name="Wortman J."/>
            <person name="Nusbaum C."/>
            <person name="Birren B."/>
        </authorList>
    </citation>
    <scope>NUCLEOTIDE SEQUENCE</scope>
    <source>
        <strain evidence="2">ATCC 64411</strain>
    </source>
</reference>
<name>A0A0C4DPG4_MAGP6</name>